<dbReference type="SUPFAM" id="SSF50729">
    <property type="entry name" value="PH domain-like"/>
    <property type="match status" value="1"/>
</dbReference>
<dbReference type="Proteomes" id="UP001346869">
    <property type="component" value="Unassembled WGS sequence"/>
</dbReference>
<protein>
    <recommendedName>
        <fullName evidence="2">PH domain-containing protein</fullName>
    </recommendedName>
</protein>
<reference evidence="3 4" key="1">
    <citation type="journal article" date="2023" name="Genes (Basel)">
        <title>Chromosome-Level Genome Assembly and Circadian Gene Repertoire of the Patagonia Blennie Eleginops maclovinus-The Closest Ancestral Proxy of Antarctic Cryonotothenioids.</title>
        <authorList>
            <person name="Cheng C.C."/>
            <person name="Rivera-Colon A.G."/>
            <person name="Minhas B.F."/>
            <person name="Wilson L."/>
            <person name="Rayamajhi N."/>
            <person name="Vargas-Chacoff L."/>
            <person name="Catchen J.M."/>
        </authorList>
    </citation>
    <scope>NUCLEOTIDE SEQUENCE [LARGE SCALE GENOMIC DNA]</scope>
    <source>
        <strain evidence="3">JMC-PN-2008</strain>
    </source>
</reference>
<dbReference type="SMART" id="SM00233">
    <property type="entry name" value="PH"/>
    <property type="match status" value="1"/>
</dbReference>
<proteinExistence type="predicted"/>
<dbReference type="InterPro" id="IPR011993">
    <property type="entry name" value="PH-like_dom_sf"/>
</dbReference>
<dbReference type="Pfam" id="PF00169">
    <property type="entry name" value="PH"/>
    <property type="match status" value="1"/>
</dbReference>
<dbReference type="Gene3D" id="2.30.29.30">
    <property type="entry name" value="Pleckstrin-homology domain (PH domain)/Phosphotyrosine-binding domain (PTB)"/>
    <property type="match status" value="1"/>
</dbReference>
<feature type="domain" description="PH" evidence="2">
    <location>
        <begin position="22"/>
        <end position="141"/>
    </location>
</feature>
<sequence>MHKSQKITGGNTVFYRPVAKTAEVRSGYLFKSPPQKPLLTEKSWKKRYFVLFKVSEEEYLLKYFRSAEERQSPLGGIDLSQIVLLQVSPQQHHRWGWVQKSFKCSPSCVLFIRAAGREYFLVGETSEEVDGWFSDLYEALKTRPHKCSEETSNGNQIIEVISKPLMRQKNSATVPEQSMLKFRSMSDPLSNAVDNDTDKSKTEEYIRRRASEPLNPIYDIPRPYLGPSPVSSGTARRKSLDSIYMPMMEFRNYAQVALAADREVEQVTAGTLMRSVNQVFDKLKTQISPLPPFDEETVSDDRGKHSRPLSDLSTSSSDNSVISPVDMLDTPIVLTLEKESSSESIDTIIPEERDFEIQQGHLKKHLTLTDVDGKPSVSAWTGQPQTVCLFHKGDEILAINDLHCGSVEEFNMYLSKSLKNDVKVTILRRPGCPPLHSPSGHCIE</sequence>
<organism evidence="3 4">
    <name type="scientific">Eleginops maclovinus</name>
    <name type="common">Patagonian blennie</name>
    <name type="synonym">Eleginus maclovinus</name>
    <dbReference type="NCBI Taxonomy" id="56733"/>
    <lineage>
        <taxon>Eukaryota</taxon>
        <taxon>Metazoa</taxon>
        <taxon>Chordata</taxon>
        <taxon>Craniata</taxon>
        <taxon>Vertebrata</taxon>
        <taxon>Euteleostomi</taxon>
        <taxon>Actinopterygii</taxon>
        <taxon>Neopterygii</taxon>
        <taxon>Teleostei</taxon>
        <taxon>Neoteleostei</taxon>
        <taxon>Acanthomorphata</taxon>
        <taxon>Eupercaria</taxon>
        <taxon>Perciformes</taxon>
        <taxon>Notothenioidei</taxon>
        <taxon>Eleginopidae</taxon>
        <taxon>Eleginops</taxon>
    </lineage>
</organism>
<dbReference type="PROSITE" id="PS50003">
    <property type="entry name" value="PH_DOMAIN"/>
    <property type="match status" value="1"/>
</dbReference>
<dbReference type="EMBL" id="JAUZQC010000022">
    <property type="protein sequence ID" value="KAK5850889.1"/>
    <property type="molecule type" value="Genomic_DNA"/>
</dbReference>
<gene>
    <name evidence="3" type="ORF">PBY51_001726</name>
</gene>
<feature type="compositionally biased region" description="Low complexity" evidence="1">
    <location>
        <begin position="309"/>
        <end position="321"/>
    </location>
</feature>
<evidence type="ECO:0000313" key="4">
    <source>
        <dbReference type="Proteomes" id="UP001346869"/>
    </source>
</evidence>
<dbReference type="InterPro" id="IPR042986">
    <property type="entry name" value="PLEKHS1"/>
</dbReference>
<dbReference type="AlphaFoldDB" id="A0AAN8ACM2"/>
<feature type="region of interest" description="Disordered" evidence="1">
    <location>
        <begin position="290"/>
        <end position="321"/>
    </location>
</feature>
<evidence type="ECO:0000259" key="2">
    <source>
        <dbReference type="PROSITE" id="PS50003"/>
    </source>
</evidence>
<evidence type="ECO:0000313" key="3">
    <source>
        <dbReference type="EMBL" id="KAK5850889.1"/>
    </source>
</evidence>
<dbReference type="PANTHER" id="PTHR47014">
    <property type="entry name" value="PLECKSTRIN HOMOLOGY DOMAIN-CONTAINING FAMILY S MEMBER 1"/>
    <property type="match status" value="1"/>
</dbReference>
<dbReference type="PANTHER" id="PTHR47014:SF1">
    <property type="entry name" value="PLECKSTRIN HOMOLOGY DOMAIN-CONTAINING FAMILY S MEMBER 1"/>
    <property type="match status" value="1"/>
</dbReference>
<keyword evidence="4" id="KW-1185">Reference proteome</keyword>
<evidence type="ECO:0000256" key="1">
    <source>
        <dbReference type="SAM" id="MobiDB-lite"/>
    </source>
</evidence>
<accession>A0AAN8ACM2</accession>
<comment type="caution">
    <text evidence="3">The sequence shown here is derived from an EMBL/GenBank/DDBJ whole genome shotgun (WGS) entry which is preliminary data.</text>
</comment>
<reference evidence="3 4" key="2">
    <citation type="journal article" date="2023" name="Mol. Biol. Evol.">
        <title>Genomics of Secondarily Temperate Adaptation in the Only Non-Antarctic Icefish.</title>
        <authorList>
            <person name="Rivera-Colon A.G."/>
            <person name="Rayamajhi N."/>
            <person name="Minhas B.F."/>
            <person name="Madrigal G."/>
            <person name="Bilyk K.T."/>
            <person name="Yoon V."/>
            <person name="Hune M."/>
            <person name="Gregory S."/>
            <person name="Cheng C.H.C."/>
            <person name="Catchen J.M."/>
        </authorList>
    </citation>
    <scope>NUCLEOTIDE SEQUENCE [LARGE SCALE GENOMIC DNA]</scope>
    <source>
        <strain evidence="3">JMC-PN-2008</strain>
    </source>
</reference>
<name>A0AAN8ACM2_ELEMC</name>
<dbReference type="InterPro" id="IPR001849">
    <property type="entry name" value="PH_domain"/>
</dbReference>